<name>A0A8T0DSG6_9TREM</name>
<evidence type="ECO:0000313" key="1">
    <source>
        <dbReference type="EMBL" id="KAF8570703.1"/>
    </source>
</evidence>
<proteinExistence type="predicted"/>
<dbReference type="SUPFAM" id="SSF52047">
    <property type="entry name" value="RNI-like"/>
    <property type="match status" value="1"/>
</dbReference>
<organism evidence="1 2">
    <name type="scientific">Paragonimus westermani</name>
    <dbReference type="NCBI Taxonomy" id="34504"/>
    <lineage>
        <taxon>Eukaryota</taxon>
        <taxon>Metazoa</taxon>
        <taxon>Spiralia</taxon>
        <taxon>Lophotrochozoa</taxon>
        <taxon>Platyhelminthes</taxon>
        <taxon>Trematoda</taxon>
        <taxon>Digenea</taxon>
        <taxon>Plagiorchiida</taxon>
        <taxon>Troglotremata</taxon>
        <taxon>Troglotrematidae</taxon>
        <taxon>Paragonimus</taxon>
    </lineage>
</organism>
<dbReference type="AlphaFoldDB" id="A0A8T0DSG6"/>
<sequence length="184" mass="20292">MCDNRVVNDRVMKLLHSLTPKFGTQLQILRLNGCKLSVTGLEALASTLTGPNDRTGDSVSYTALTELDLSHNNLVGAKPQTIFCGLSRLQGRATTKRLSVALANNHLGRPGTKPLSYHISLLADLLTDLDLSECEEEYYSRNGGVVIRTEHGDDISEKTITDGFKNREANLRKMYQKSTSVLTR</sequence>
<reference evidence="1 2" key="1">
    <citation type="submission" date="2019-07" db="EMBL/GenBank/DDBJ databases">
        <title>Annotation for the trematode Paragonimus westermani.</title>
        <authorList>
            <person name="Choi Y.-J."/>
        </authorList>
    </citation>
    <scope>NUCLEOTIDE SEQUENCE [LARGE SCALE GENOMIC DNA]</scope>
    <source>
        <strain evidence="1">180907_Pwestermani</strain>
    </source>
</reference>
<dbReference type="Proteomes" id="UP000699462">
    <property type="component" value="Unassembled WGS sequence"/>
</dbReference>
<dbReference type="EMBL" id="JTDF01000956">
    <property type="protein sequence ID" value="KAF8570703.1"/>
    <property type="molecule type" value="Genomic_DNA"/>
</dbReference>
<dbReference type="Pfam" id="PF13516">
    <property type="entry name" value="LRR_6"/>
    <property type="match status" value="1"/>
</dbReference>
<dbReference type="InterPro" id="IPR001611">
    <property type="entry name" value="Leu-rich_rpt"/>
</dbReference>
<dbReference type="InterPro" id="IPR032675">
    <property type="entry name" value="LRR_dom_sf"/>
</dbReference>
<gene>
    <name evidence="1" type="ORF">P879_01775</name>
</gene>
<dbReference type="OrthoDB" id="10582432at2759"/>
<keyword evidence="2" id="KW-1185">Reference proteome</keyword>
<comment type="caution">
    <text evidence="1">The sequence shown here is derived from an EMBL/GenBank/DDBJ whole genome shotgun (WGS) entry which is preliminary data.</text>
</comment>
<dbReference type="Pfam" id="PF00560">
    <property type="entry name" value="LRR_1"/>
    <property type="match status" value="1"/>
</dbReference>
<accession>A0A8T0DSG6</accession>
<protein>
    <submittedName>
        <fullName evidence="1">Uncharacterized protein</fullName>
    </submittedName>
</protein>
<evidence type="ECO:0000313" key="2">
    <source>
        <dbReference type="Proteomes" id="UP000699462"/>
    </source>
</evidence>
<dbReference type="Gene3D" id="3.80.10.10">
    <property type="entry name" value="Ribonuclease Inhibitor"/>
    <property type="match status" value="1"/>
</dbReference>